<evidence type="ECO:0000313" key="3">
    <source>
        <dbReference type="Proteomes" id="UP000279673"/>
    </source>
</evidence>
<dbReference type="Proteomes" id="UP000279673">
    <property type="component" value="Unassembled WGS sequence"/>
</dbReference>
<dbReference type="EMBL" id="RCHI01000002">
    <property type="protein sequence ID" value="RLL72388.1"/>
    <property type="molecule type" value="Genomic_DNA"/>
</dbReference>
<protein>
    <recommendedName>
        <fullName evidence="4">HdeD family acid-resistance protein</fullName>
    </recommendedName>
</protein>
<feature type="transmembrane region" description="Helical" evidence="1">
    <location>
        <begin position="62"/>
        <end position="79"/>
    </location>
</feature>
<feature type="transmembrane region" description="Helical" evidence="1">
    <location>
        <begin position="117"/>
        <end position="137"/>
    </location>
</feature>
<reference evidence="2 3" key="1">
    <citation type="submission" date="2018-10" db="EMBL/GenBank/DDBJ databases">
        <title>Rhodobacter sp . BO-81.</title>
        <authorList>
            <person name="Im W.T."/>
        </authorList>
    </citation>
    <scope>NUCLEOTIDE SEQUENCE [LARGE SCALE GENOMIC DNA]</scope>
    <source>
        <strain evidence="2 3">BO-81</strain>
    </source>
</reference>
<dbReference type="AlphaFoldDB" id="A0A421BVP9"/>
<name>A0A421BVP9_9RHOB</name>
<gene>
    <name evidence="2" type="ORF">DYS74_02985</name>
</gene>
<feature type="transmembrane region" description="Helical" evidence="1">
    <location>
        <begin position="30"/>
        <end position="50"/>
    </location>
</feature>
<dbReference type="InterPro" id="IPR005325">
    <property type="entry name" value="DUF308_memb"/>
</dbReference>
<dbReference type="GO" id="GO:0005886">
    <property type="term" value="C:plasma membrane"/>
    <property type="evidence" value="ECO:0007669"/>
    <property type="project" value="TreeGrafter"/>
</dbReference>
<dbReference type="PANTHER" id="PTHR34989:SF1">
    <property type="entry name" value="PROTEIN HDED"/>
    <property type="match status" value="1"/>
</dbReference>
<evidence type="ECO:0008006" key="4">
    <source>
        <dbReference type="Google" id="ProtNLM"/>
    </source>
</evidence>
<feature type="transmembrane region" description="Helical" evidence="1">
    <location>
        <begin position="7"/>
        <end position="24"/>
    </location>
</feature>
<organism evidence="2 3">
    <name type="scientific">Paenirhodobacter hankyongi</name>
    <dbReference type="NCBI Taxonomy" id="2294033"/>
    <lineage>
        <taxon>Bacteria</taxon>
        <taxon>Pseudomonadati</taxon>
        <taxon>Pseudomonadota</taxon>
        <taxon>Alphaproteobacteria</taxon>
        <taxon>Rhodobacterales</taxon>
        <taxon>Rhodobacter group</taxon>
        <taxon>Paenirhodobacter</taxon>
    </lineage>
</organism>
<sequence>MKGTTSLFVAGTLALLGGLVAILFPLPASLAVAVFVGWLFLFSGVFALWAGFSDKTIPARGWLMGFGLLDLVVGVWILANPLAGLVSLTIVVGALFLVSGIGRLIVAFAFSGSSTFWAMLLSGVISGGLGLFILFTVPDSSPILLGTLLAVELVVIGSSLIALGLELKKIGKN</sequence>
<feature type="transmembrane region" description="Helical" evidence="1">
    <location>
        <begin position="85"/>
        <end position="110"/>
    </location>
</feature>
<dbReference type="InterPro" id="IPR052712">
    <property type="entry name" value="Acid_resist_chaperone_HdeD"/>
</dbReference>
<dbReference type="RefSeq" id="WP_121530762.1">
    <property type="nucleotide sequence ID" value="NZ_RCHI01000002.1"/>
</dbReference>
<accession>A0A421BVP9</accession>
<keyword evidence="1" id="KW-0812">Transmembrane</keyword>
<dbReference type="Pfam" id="PF03729">
    <property type="entry name" value="DUF308"/>
    <property type="match status" value="1"/>
</dbReference>
<feature type="transmembrane region" description="Helical" evidence="1">
    <location>
        <begin position="143"/>
        <end position="165"/>
    </location>
</feature>
<dbReference type="PANTHER" id="PTHR34989">
    <property type="entry name" value="PROTEIN HDED"/>
    <property type="match status" value="1"/>
</dbReference>
<proteinExistence type="predicted"/>
<keyword evidence="1" id="KW-0472">Membrane</keyword>
<evidence type="ECO:0000313" key="2">
    <source>
        <dbReference type="EMBL" id="RLL72388.1"/>
    </source>
</evidence>
<keyword evidence="3" id="KW-1185">Reference proteome</keyword>
<evidence type="ECO:0000256" key="1">
    <source>
        <dbReference type="SAM" id="Phobius"/>
    </source>
</evidence>
<keyword evidence="1" id="KW-1133">Transmembrane helix</keyword>
<comment type="caution">
    <text evidence="2">The sequence shown here is derived from an EMBL/GenBank/DDBJ whole genome shotgun (WGS) entry which is preliminary data.</text>
</comment>